<dbReference type="GO" id="GO:0008168">
    <property type="term" value="F:methyltransferase activity"/>
    <property type="evidence" value="ECO:0007669"/>
    <property type="project" value="UniProtKB-KW"/>
</dbReference>
<dbReference type="Gene3D" id="3.40.50.150">
    <property type="entry name" value="Vaccinia Virus protein VP39"/>
    <property type="match status" value="1"/>
</dbReference>
<dbReference type="SUPFAM" id="SSF53335">
    <property type="entry name" value="S-adenosyl-L-methionine-dependent methyltransferases"/>
    <property type="match status" value="1"/>
</dbReference>
<dbReference type="RefSeq" id="WP_027942634.1">
    <property type="nucleotide sequence ID" value="NZ_BSTI01000002.1"/>
</dbReference>
<name>A0A9W6QV76_9PSEU</name>
<dbReference type="PANTHER" id="PTHR43591:SF24">
    <property type="entry name" value="2-METHOXY-6-POLYPRENYL-1,4-BENZOQUINOL METHYLASE, MITOCHONDRIAL"/>
    <property type="match status" value="1"/>
</dbReference>
<comment type="caution">
    <text evidence="2">The sequence shown here is derived from an EMBL/GenBank/DDBJ whole genome shotgun (WGS) entry which is preliminary data.</text>
</comment>
<dbReference type="Pfam" id="PF13649">
    <property type="entry name" value="Methyltransf_25"/>
    <property type="match status" value="1"/>
</dbReference>
<evidence type="ECO:0000259" key="1">
    <source>
        <dbReference type="Pfam" id="PF13649"/>
    </source>
</evidence>
<dbReference type="CDD" id="cd02440">
    <property type="entry name" value="AdoMet_MTases"/>
    <property type="match status" value="1"/>
</dbReference>
<dbReference type="PANTHER" id="PTHR43591">
    <property type="entry name" value="METHYLTRANSFERASE"/>
    <property type="match status" value="1"/>
</dbReference>
<keyword evidence="2" id="KW-0489">Methyltransferase</keyword>
<keyword evidence="3" id="KW-1185">Reference proteome</keyword>
<dbReference type="EMBL" id="BSTI01000002">
    <property type="protein sequence ID" value="GLY64646.1"/>
    <property type="molecule type" value="Genomic_DNA"/>
</dbReference>
<gene>
    <name evidence="2" type="ORF">Atai01_12650</name>
</gene>
<feature type="domain" description="Methyltransferase" evidence="1">
    <location>
        <begin position="51"/>
        <end position="146"/>
    </location>
</feature>
<evidence type="ECO:0000313" key="2">
    <source>
        <dbReference type="EMBL" id="GLY64646.1"/>
    </source>
</evidence>
<protein>
    <submittedName>
        <fullName evidence="2">Methyltransferase</fullName>
    </submittedName>
</protein>
<accession>A0A9W6QV76</accession>
<sequence>MAGIVNTAQAQAWNGYEGEHWAAHYDRYDAVNGGFNKFLLEAAAIGERDRVLDVGCGNGQLTRLAARQARLGSASGVDLSGPMLATARARAEAENVRNVSFERGDVQVYPFEEDAFDVALSRFGIMFFGDPVAAFANIARALRPAGRLAFVCMTEIADTDLGTVFGSMAQYLPPPNGPDGSGPTSFADPERTRSVLAEAGFGDITCTRVETDQTWGRDVADAAQFIAGWGPVKYHMDLAGPEATTRARDALTAALHAYAEPGAVRLRGVAWLVTAVAPASS</sequence>
<dbReference type="InterPro" id="IPR029063">
    <property type="entry name" value="SAM-dependent_MTases_sf"/>
</dbReference>
<reference evidence="2" key="1">
    <citation type="submission" date="2023-03" db="EMBL/GenBank/DDBJ databases">
        <title>Amycolatopsis taiwanensis NBRC 103393.</title>
        <authorList>
            <person name="Ichikawa N."/>
            <person name="Sato H."/>
            <person name="Tonouchi N."/>
        </authorList>
    </citation>
    <scope>NUCLEOTIDE SEQUENCE</scope>
    <source>
        <strain evidence="2">NBRC 103393</strain>
    </source>
</reference>
<dbReference type="Proteomes" id="UP001165136">
    <property type="component" value="Unassembled WGS sequence"/>
</dbReference>
<proteinExistence type="predicted"/>
<dbReference type="InterPro" id="IPR041698">
    <property type="entry name" value="Methyltransf_25"/>
</dbReference>
<organism evidence="2 3">
    <name type="scientific">Amycolatopsis taiwanensis</name>
    <dbReference type="NCBI Taxonomy" id="342230"/>
    <lineage>
        <taxon>Bacteria</taxon>
        <taxon>Bacillati</taxon>
        <taxon>Actinomycetota</taxon>
        <taxon>Actinomycetes</taxon>
        <taxon>Pseudonocardiales</taxon>
        <taxon>Pseudonocardiaceae</taxon>
        <taxon>Amycolatopsis</taxon>
    </lineage>
</organism>
<dbReference type="AlphaFoldDB" id="A0A9W6QV76"/>
<keyword evidence="2" id="KW-0808">Transferase</keyword>
<dbReference type="GO" id="GO:0032259">
    <property type="term" value="P:methylation"/>
    <property type="evidence" value="ECO:0007669"/>
    <property type="project" value="UniProtKB-KW"/>
</dbReference>
<evidence type="ECO:0000313" key="3">
    <source>
        <dbReference type="Proteomes" id="UP001165136"/>
    </source>
</evidence>